<proteinExistence type="predicted"/>
<protein>
    <submittedName>
        <fullName evidence="1">Phosphatidylinositol/phosphatidylcholine transfer protein</fullName>
    </submittedName>
</protein>
<name>A0ACC1YXP4_MELAZ</name>
<organism evidence="1 2">
    <name type="scientific">Melia azedarach</name>
    <name type="common">Chinaberry tree</name>
    <dbReference type="NCBI Taxonomy" id="155640"/>
    <lineage>
        <taxon>Eukaryota</taxon>
        <taxon>Viridiplantae</taxon>
        <taxon>Streptophyta</taxon>
        <taxon>Embryophyta</taxon>
        <taxon>Tracheophyta</taxon>
        <taxon>Spermatophyta</taxon>
        <taxon>Magnoliopsida</taxon>
        <taxon>eudicotyledons</taxon>
        <taxon>Gunneridae</taxon>
        <taxon>Pentapetalae</taxon>
        <taxon>rosids</taxon>
        <taxon>malvids</taxon>
        <taxon>Sapindales</taxon>
        <taxon>Meliaceae</taxon>
        <taxon>Melia</taxon>
    </lineage>
</organism>
<comment type="caution">
    <text evidence="1">The sequence shown here is derived from an EMBL/GenBank/DDBJ whole genome shotgun (WGS) entry which is preliminary data.</text>
</comment>
<sequence length="598" mass="68540">MPGELISVENMDFETSEDEKRRNRSRFLRKKAMSASTRLTHSLRKRGKRISDCKYASISIEDVRDAEEEKAVNQFRQALFVNDMLPHRHDDYHTMLRFLKARKFDLDKTLQMWAEMLNWRKQNGVDTILQDFIYDEYEEVQRRYPHGYHGVDKEGRPVYIERLGKVEPSKLMNVTTVERFLKYHVQGFEKTFAEKFPACSVSAKRHVDSTTTILDVHGVNWMSFGKVAHDLVMRMQKIDGDNYPETLHQMFIVNAGSGFKLLWNTAKTFLDPKTTAKINVLGNKFRHKLLEVIDSSQLPDFLGGTCSCPNEGGCLKSDKGPWNDPGIMKLVHAGDRMCLWKTKSYSDGEDLELKLFPSKVANSEISSSLQVANSEISSIHSTLDVRPNTSGFIKLAQQCDKGSTSETSSISSEVEQADAASSTNDLTIKQTERRPLKKFIPHLTNIVVHFVLNLFACIYLLLPWLKSCFIVQHSSKRLENQTKPQLPCSSSQEQSISQAVEKESFHPCWQRLQRLEELVTELINKPKRIPPEKEDMLLESLSRIKSIEQDLQKTKKALLATASKQVELAESLEHLKESNLPETYACWPRNYKSFAPGR</sequence>
<dbReference type="Proteomes" id="UP001164539">
    <property type="component" value="Chromosome 1"/>
</dbReference>
<reference evidence="1 2" key="1">
    <citation type="journal article" date="2023" name="Science">
        <title>Complex scaffold remodeling in plant triterpene biosynthesis.</title>
        <authorList>
            <person name="De La Pena R."/>
            <person name="Hodgson H."/>
            <person name="Liu J.C."/>
            <person name="Stephenson M.J."/>
            <person name="Martin A.C."/>
            <person name="Owen C."/>
            <person name="Harkess A."/>
            <person name="Leebens-Mack J."/>
            <person name="Jimenez L.E."/>
            <person name="Osbourn A."/>
            <person name="Sattely E.S."/>
        </authorList>
    </citation>
    <scope>NUCLEOTIDE SEQUENCE [LARGE SCALE GENOMIC DNA]</scope>
    <source>
        <strain evidence="2">cv. JPN11</strain>
        <tissue evidence="1">Leaf</tissue>
    </source>
</reference>
<keyword evidence="2" id="KW-1185">Reference proteome</keyword>
<evidence type="ECO:0000313" key="1">
    <source>
        <dbReference type="EMBL" id="KAJ4728480.1"/>
    </source>
</evidence>
<accession>A0ACC1YXP4</accession>
<gene>
    <name evidence="1" type="ORF">OWV82_001403</name>
</gene>
<evidence type="ECO:0000313" key="2">
    <source>
        <dbReference type="Proteomes" id="UP001164539"/>
    </source>
</evidence>
<dbReference type="EMBL" id="CM051394">
    <property type="protein sequence ID" value="KAJ4728480.1"/>
    <property type="molecule type" value="Genomic_DNA"/>
</dbReference>